<evidence type="ECO:0000313" key="2">
    <source>
        <dbReference type="Proteomes" id="UP001311799"/>
    </source>
</evidence>
<dbReference type="Proteomes" id="UP001311799">
    <property type="component" value="Unassembled WGS sequence"/>
</dbReference>
<evidence type="ECO:0000313" key="1">
    <source>
        <dbReference type="EMBL" id="KAK6589078.1"/>
    </source>
</evidence>
<comment type="caution">
    <text evidence="1">The sequence shown here is derived from an EMBL/GenBank/DDBJ whole genome shotgun (WGS) entry which is preliminary data.</text>
</comment>
<dbReference type="EMBL" id="JAWDEY010000016">
    <property type="protein sequence ID" value="KAK6589078.1"/>
    <property type="molecule type" value="Genomic_DNA"/>
</dbReference>
<sequence length="266" mass="31332">MENDLKKPVNNDSSLIIDSLRNQIKRIPTFSKYRVLKPNINERNQIYNNENEFNNANNDTNESSNKISSVAEQIRNTVLTCYSSCKENVYDNNLNYELNNGSDAFSPFHKKHKVTENTYFRDKISEYNQLKMDENELCMYKINKLRNEMIKLNKKNTYNKYENSNAIKLIPNIYTPLSPMELLNLKELTLILSILYSNDAEKDFFSYYFSDNDEDKNNVNFFYPEKLSITQYSTVITGKITHKLDDNFVFSYNNSQQCKFILSNSK</sequence>
<accession>A0AAV9XX42</accession>
<organism evidence="1 2">
    <name type="scientific">Cryptosporidium xiaoi</name>
    <dbReference type="NCBI Taxonomy" id="659607"/>
    <lineage>
        <taxon>Eukaryota</taxon>
        <taxon>Sar</taxon>
        <taxon>Alveolata</taxon>
        <taxon>Apicomplexa</taxon>
        <taxon>Conoidasida</taxon>
        <taxon>Coccidia</taxon>
        <taxon>Eucoccidiorida</taxon>
        <taxon>Eimeriorina</taxon>
        <taxon>Cryptosporidiidae</taxon>
        <taxon>Cryptosporidium</taxon>
    </lineage>
</organism>
<proteinExistence type="predicted"/>
<dbReference type="AlphaFoldDB" id="A0AAV9XX42"/>
<reference evidence="1 2" key="1">
    <citation type="submission" date="2023-10" db="EMBL/GenBank/DDBJ databases">
        <title>Comparative genomics analysis reveals potential genetic determinants of host preference in Cryptosporidium xiaoi.</title>
        <authorList>
            <person name="Xiao L."/>
            <person name="Li J."/>
        </authorList>
    </citation>
    <scope>NUCLEOTIDE SEQUENCE [LARGE SCALE GENOMIC DNA]</scope>
    <source>
        <strain evidence="1 2">52996</strain>
    </source>
</reference>
<gene>
    <name evidence="1" type="ORF">RS030_243578</name>
</gene>
<keyword evidence="2" id="KW-1185">Reference proteome</keyword>
<name>A0AAV9XX42_9CRYT</name>
<protein>
    <submittedName>
        <fullName evidence="1">Uncharacterized protein</fullName>
    </submittedName>
</protein>